<dbReference type="NCBIfam" id="TIGR02564">
    <property type="entry name" value="cas_Csy1"/>
    <property type="match status" value="1"/>
</dbReference>
<dbReference type="OrthoDB" id="9815616at2"/>
<evidence type="ECO:0008006" key="3">
    <source>
        <dbReference type="Google" id="ProtNLM"/>
    </source>
</evidence>
<keyword evidence="2" id="KW-1185">Reference proteome</keyword>
<evidence type="ECO:0000313" key="2">
    <source>
        <dbReference type="Proteomes" id="UP000191980"/>
    </source>
</evidence>
<dbReference type="EMBL" id="LPUF01000001">
    <property type="protein sequence ID" value="OQK16924.1"/>
    <property type="molecule type" value="Genomic_DNA"/>
</dbReference>
<evidence type="ECO:0000313" key="1">
    <source>
        <dbReference type="EMBL" id="OQK16924.1"/>
    </source>
</evidence>
<dbReference type="RefSeq" id="WP_080521540.1">
    <property type="nucleotide sequence ID" value="NZ_LPUF01000001.1"/>
</dbReference>
<dbReference type="Proteomes" id="UP000191980">
    <property type="component" value="Unassembled WGS sequence"/>
</dbReference>
<dbReference type="AlphaFoldDB" id="A0A1V8M5T1"/>
<dbReference type="STRING" id="1420851.AU255_03210"/>
<accession>A0A1V8M5T1</accession>
<dbReference type="InterPro" id="IPR013397">
    <property type="entry name" value="CRISPR-assoc_prot_Csy1"/>
</dbReference>
<comment type="caution">
    <text evidence="1">The sequence shown here is derived from an EMBL/GenBank/DDBJ whole genome shotgun (WGS) entry which is preliminary data.</text>
</comment>
<name>A0A1V8M5T1_9GAMM</name>
<gene>
    <name evidence="1" type="ORF">AU255_03210</name>
</gene>
<organism evidence="1 2">
    <name type="scientific">Methyloprofundus sedimenti</name>
    <dbReference type="NCBI Taxonomy" id="1420851"/>
    <lineage>
        <taxon>Bacteria</taxon>
        <taxon>Pseudomonadati</taxon>
        <taxon>Pseudomonadota</taxon>
        <taxon>Gammaproteobacteria</taxon>
        <taxon>Methylococcales</taxon>
        <taxon>Methylococcaceae</taxon>
        <taxon>Methyloprofundus</taxon>
    </lineage>
</organism>
<proteinExistence type="predicted"/>
<reference evidence="1 2" key="1">
    <citation type="submission" date="2015-12" db="EMBL/GenBank/DDBJ databases">
        <authorList>
            <person name="Shamseldin A."/>
            <person name="Moawad H."/>
            <person name="Abd El-Rahim W.M."/>
            <person name="Sadowsky M.J."/>
        </authorList>
    </citation>
    <scope>NUCLEOTIDE SEQUENCE [LARGE SCALE GENOMIC DNA]</scope>
    <source>
        <strain evidence="1 2">WF1</strain>
    </source>
</reference>
<sequence>MSEEARKLESWESVIVDFFEKKIAQSKLYKVREYIEKKDKDINSEKDIKKVEKLIKAKEDKQNELNELRIDAPSTEIRLWIDKASQTKIAKGKRIIKATHVLRFSHSSSLSDGFMLEEKSNDMILTTSSLKKTLTYDLAHNNGALITVSRFLALKLSEKLIIDLIIDGDYSFLNPFAENQEQLEKWSNGFDKIVEEREIKTADKAKQIYFPLIKGDEQVSIDNINYHLITPLFSSSLTEEFFTIVSNLKFGKEQENIRKQLKVSNENSPKYHHKAYIDFPSLGIQKFGGAQPQNVSMLNKNRSGKSYLFSSQPSTWQSQLKPPIYKASFFDNFSTSHINEDINYLRDFLLRFERIDLSIKDPKRYAHLVRWVNSIIDEVLFYTASIQKLPPDWSATDKIKLKPEHQYFLDPYRAEKEFQNQRLSTDWQTIVCNDFARWLNNKLIGQEKKFTPQSGHTRLWKKLFEEPLREDVEAIKTEIKYNQQEKKV</sequence>
<protein>
    <recommendedName>
        <fullName evidence="3">Type I-F CRISPR-associated protein Csy1</fullName>
    </recommendedName>
</protein>
<dbReference type="Pfam" id="PF09611">
    <property type="entry name" value="Cas_Csy1"/>
    <property type="match status" value="1"/>
</dbReference>